<dbReference type="GO" id="GO:0019303">
    <property type="term" value="P:D-ribose catabolic process"/>
    <property type="evidence" value="ECO:0007669"/>
    <property type="project" value="TreeGrafter"/>
</dbReference>
<evidence type="ECO:0000256" key="4">
    <source>
        <dbReference type="ARBA" id="ARBA00023235"/>
    </source>
</evidence>
<keyword evidence="3" id="KW-0963">Cytoplasm</keyword>
<dbReference type="PANTHER" id="PTHR37831">
    <property type="entry name" value="D-RIBOSE PYRANASE"/>
    <property type="match status" value="1"/>
</dbReference>
<keyword evidence="5" id="KW-0119">Carbohydrate metabolism</keyword>
<dbReference type="STRING" id="1198245.SAMN05444858_104297"/>
<dbReference type="EC" id="5.4.99.62" evidence="2"/>
<comment type="catalytic activity">
    <reaction evidence="1">
        <text>beta-D-ribopyranose = beta-D-ribofuranose</text>
        <dbReference type="Rhea" id="RHEA:25432"/>
        <dbReference type="ChEBI" id="CHEBI:27476"/>
        <dbReference type="ChEBI" id="CHEBI:47002"/>
        <dbReference type="EC" id="5.4.99.62"/>
    </reaction>
</comment>
<dbReference type="GO" id="GO:0016872">
    <property type="term" value="F:intramolecular lyase activity"/>
    <property type="evidence" value="ECO:0007669"/>
    <property type="project" value="InterPro"/>
</dbReference>
<evidence type="ECO:0000256" key="2">
    <source>
        <dbReference type="ARBA" id="ARBA00012862"/>
    </source>
</evidence>
<dbReference type="InterPro" id="IPR023750">
    <property type="entry name" value="RbsD-like_sf"/>
</dbReference>
<evidence type="ECO:0000313" key="7">
    <source>
        <dbReference type="Proteomes" id="UP000186004"/>
    </source>
</evidence>
<dbReference type="RefSeq" id="WP_076469822.1">
    <property type="nucleotide sequence ID" value="NZ_FTNF01000004.1"/>
</dbReference>
<dbReference type="GO" id="GO:0062193">
    <property type="term" value="F:D-ribose pyranase activity"/>
    <property type="evidence" value="ECO:0007669"/>
    <property type="project" value="UniProtKB-EC"/>
</dbReference>
<dbReference type="PANTHER" id="PTHR37831:SF1">
    <property type="entry name" value="D-RIBOSE PYRANASE"/>
    <property type="match status" value="1"/>
</dbReference>
<dbReference type="SUPFAM" id="SSF102546">
    <property type="entry name" value="RbsD-like"/>
    <property type="match status" value="1"/>
</dbReference>
<keyword evidence="4" id="KW-0413">Isomerase</keyword>
<dbReference type="EMBL" id="FTNF01000004">
    <property type="protein sequence ID" value="SIQ82912.1"/>
    <property type="molecule type" value="Genomic_DNA"/>
</dbReference>
<dbReference type="InterPro" id="IPR023064">
    <property type="entry name" value="D-ribose_pyranase"/>
</dbReference>
<evidence type="ECO:0000256" key="3">
    <source>
        <dbReference type="ARBA" id="ARBA00022490"/>
    </source>
</evidence>
<organism evidence="6 7">
    <name type="scientific">Micromonospora avicenniae</name>
    <dbReference type="NCBI Taxonomy" id="1198245"/>
    <lineage>
        <taxon>Bacteria</taxon>
        <taxon>Bacillati</taxon>
        <taxon>Actinomycetota</taxon>
        <taxon>Actinomycetes</taxon>
        <taxon>Micromonosporales</taxon>
        <taxon>Micromonosporaceae</taxon>
        <taxon>Micromonospora</taxon>
    </lineage>
</organism>
<name>A0A1N6VYQ6_9ACTN</name>
<dbReference type="Gene3D" id="3.40.1650.10">
    <property type="entry name" value="RbsD-like domain"/>
    <property type="match status" value="1"/>
</dbReference>
<accession>A0A1N6VYQ6</accession>
<dbReference type="GO" id="GO:0048029">
    <property type="term" value="F:monosaccharide binding"/>
    <property type="evidence" value="ECO:0007669"/>
    <property type="project" value="InterPro"/>
</dbReference>
<proteinExistence type="predicted"/>
<dbReference type="Pfam" id="PF05025">
    <property type="entry name" value="RbsD_FucU"/>
    <property type="match status" value="1"/>
</dbReference>
<dbReference type="OrthoDB" id="9805009at2"/>
<protein>
    <recommendedName>
        <fullName evidence="2">D-ribose pyranase</fullName>
        <ecNumber evidence="2">5.4.99.62</ecNumber>
    </recommendedName>
</protein>
<evidence type="ECO:0000256" key="1">
    <source>
        <dbReference type="ARBA" id="ARBA00000223"/>
    </source>
</evidence>
<keyword evidence="7" id="KW-1185">Reference proteome</keyword>
<gene>
    <name evidence="6" type="ORF">SAMN05444858_104297</name>
</gene>
<reference evidence="6 7" key="1">
    <citation type="submission" date="2017-01" db="EMBL/GenBank/DDBJ databases">
        <authorList>
            <person name="Mah S.A."/>
            <person name="Swanson W.J."/>
            <person name="Moy G.W."/>
            <person name="Vacquier V.D."/>
        </authorList>
    </citation>
    <scope>NUCLEOTIDE SEQUENCE [LARGE SCALE GENOMIC DNA]</scope>
    <source>
        <strain evidence="6 7">DSM 45758</strain>
    </source>
</reference>
<dbReference type="Proteomes" id="UP000186004">
    <property type="component" value="Unassembled WGS sequence"/>
</dbReference>
<evidence type="ECO:0000313" key="6">
    <source>
        <dbReference type="EMBL" id="SIQ82912.1"/>
    </source>
</evidence>
<evidence type="ECO:0000256" key="5">
    <source>
        <dbReference type="ARBA" id="ARBA00023277"/>
    </source>
</evidence>
<dbReference type="InterPro" id="IPR007721">
    <property type="entry name" value="RbsD_FucU"/>
</dbReference>
<sequence>MRPDGLWHPRLLAVLAEAAHGDLIVIADAGLPVPPGVESIDLLWRRGEPPFLAVLAAVLDECVVERATVAAERGGGWDVLRDIPTEIVPHDELKRLTRRARAVVRTGEATAYANVVLHAGVAF</sequence>
<dbReference type="GO" id="GO:0005829">
    <property type="term" value="C:cytosol"/>
    <property type="evidence" value="ECO:0007669"/>
    <property type="project" value="TreeGrafter"/>
</dbReference>
<dbReference type="AlphaFoldDB" id="A0A1N6VYQ6"/>